<evidence type="ECO:0000256" key="1">
    <source>
        <dbReference type="SAM" id="MobiDB-lite"/>
    </source>
</evidence>
<name>A0A9P9DTC0_9PLEO</name>
<reference evidence="2" key="1">
    <citation type="journal article" date="2021" name="Nat. Commun.">
        <title>Genetic determinants of endophytism in the Arabidopsis root mycobiome.</title>
        <authorList>
            <person name="Mesny F."/>
            <person name="Miyauchi S."/>
            <person name="Thiergart T."/>
            <person name="Pickel B."/>
            <person name="Atanasova L."/>
            <person name="Karlsson M."/>
            <person name="Huettel B."/>
            <person name="Barry K.W."/>
            <person name="Haridas S."/>
            <person name="Chen C."/>
            <person name="Bauer D."/>
            <person name="Andreopoulos W."/>
            <person name="Pangilinan J."/>
            <person name="LaButti K."/>
            <person name="Riley R."/>
            <person name="Lipzen A."/>
            <person name="Clum A."/>
            <person name="Drula E."/>
            <person name="Henrissat B."/>
            <person name="Kohler A."/>
            <person name="Grigoriev I.V."/>
            <person name="Martin F.M."/>
            <person name="Hacquard S."/>
        </authorList>
    </citation>
    <scope>NUCLEOTIDE SEQUENCE</scope>
    <source>
        <strain evidence="2">MPI-CAGE-CH-0243</strain>
    </source>
</reference>
<evidence type="ECO:0000313" key="2">
    <source>
        <dbReference type="EMBL" id="KAH7125634.1"/>
    </source>
</evidence>
<dbReference type="SUPFAM" id="SSF54695">
    <property type="entry name" value="POZ domain"/>
    <property type="match status" value="1"/>
</dbReference>
<feature type="compositionally biased region" description="Acidic residues" evidence="1">
    <location>
        <begin position="35"/>
        <end position="46"/>
    </location>
</feature>
<dbReference type="InterPro" id="IPR011333">
    <property type="entry name" value="SKP1/BTB/POZ_sf"/>
</dbReference>
<evidence type="ECO:0008006" key="4">
    <source>
        <dbReference type="Google" id="ProtNLM"/>
    </source>
</evidence>
<sequence>MSQTIHRIDPNPDTVIILRNPTIDFAPWDSPDPSANDEEALEEEGDDKSPQAETRLEPIGDSSASEVGSTPSTLPGVPDDNHDPLEEDGIRFEVSSRHLMLASPRFKTMLSGRKWQEGVPGLDGRFVIRTEDWDEEAFRILMNVIHTRNRAVPRTIDLDLLAKIAVLVDYYDCSETIELFKDIWIDHVNKTAPAPSNYCRDLMLWVCVAWVFGLEETFLATTEVAMRQSKDCIRALGLPIPPRIIDEIDHHRFQAIESIISQLYDLQEILFSEDYQCQSNSKSSHECGSMLYGVLTKEIHRLGLMSPYPEPPFEGLGFQDLSNKLQTMKKSRWGTSADSQNYRGFVHHTCSVITEVQPMINKTSEKLCGLVLADFLHT</sequence>
<dbReference type="AlphaFoldDB" id="A0A9P9DTC0"/>
<dbReference type="EMBL" id="JAGMWT010000007">
    <property type="protein sequence ID" value="KAH7125634.1"/>
    <property type="molecule type" value="Genomic_DNA"/>
</dbReference>
<proteinExistence type="predicted"/>
<dbReference type="Gene3D" id="3.30.710.10">
    <property type="entry name" value="Potassium Channel Kv1.1, Chain A"/>
    <property type="match status" value="1"/>
</dbReference>
<evidence type="ECO:0000313" key="3">
    <source>
        <dbReference type="Proteomes" id="UP000700596"/>
    </source>
</evidence>
<gene>
    <name evidence="2" type="ORF">B0J11DRAFT_310897</name>
</gene>
<organism evidence="2 3">
    <name type="scientific">Dendryphion nanum</name>
    <dbReference type="NCBI Taxonomy" id="256645"/>
    <lineage>
        <taxon>Eukaryota</taxon>
        <taxon>Fungi</taxon>
        <taxon>Dikarya</taxon>
        <taxon>Ascomycota</taxon>
        <taxon>Pezizomycotina</taxon>
        <taxon>Dothideomycetes</taxon>
        <taxon>Pleosporomycetidae</taxon>
        <taxon>Pleosporales</taxon>
        <taxon>Torulaceae</taxon>
        <taxon>Dendryphion</taxon>
    </lineage>
</organism>
<dbReference type="OrthoDB" id="5326346at2759"/>
<feature type="compositionally biased region" description="Basic and acidic residues" evidence="1">
    <location>
        <begin position="47"/>
        <end position="58"/>
    </location>
</feature>
<dbReference type="Proteomes" id="UP000700596">
    <property type="component" value="Unassembled WGS sequence"/>
</dbReference>
<comment type="caution">
    <text evidence="2">The sequence shown here is derived from an EMBL/GenBank/DDBJ whole genome shotgun (WGS) entry which is preliminary data.</text>
</comment>
<feature type="region of interest" description="Disordered" evidence="1">
    <location>
        <begin position="23"/>
        <end position="86"/>
    </location>
</feature>
<accession>A0A9P9DTC0</accession>
<feature type="compositionally biased region" description="Polar residues" evidence="1">
    <location>
        <begin position="62"/>
        <end position="73"/>
    </location>
</feature>
<keyword evidence="3" id="KW-1185">Reference proteome</keyword>
<protein>
    <recommendedName>
        <fullName evidence="4">BTB domain-containing protein</fullName>
    </recommendedName>
</protein>